<comment type="caution">
    <text evidence="2">The sequence shown here is derived from an EMBL/GenBank/DDBJ whole genome shotgun (WGS) entry which is preliminary data.</text>
</comment>
<dbReference type="SUPFAM" id="SSF52058">
    <property type="entry name" value="L domain-like"/>
    <property type="match status" value="1"/>
</dbReference>
<dbReference type="Gene3D" id="3.80.10.10">
    <property type="entry name" value="Ribonuclease Inhibitor"/>
    <property type="match status" value="1"/>
</dbReference>
<keyword evidence="3" id="KW-1185">Reference proteome</keyword>
<evidence type="ECO:0008006" key="4">
    <source>
        <dbReference type="Google" id="ProtNLM"/>
    </source>
</evidence>
<feature type="region of interest" description="Disordered" evidence="1">
    <location>
        <begin position="251"/>
        <end position="273"/>
    </location>
</feature>
<feature type="compositionally biased region" description="Basic and acidic residues" evidence="1">
    <location>
        <begin position="251"/>
        <end position="262"/>
    </location>
</feature>
<feature type="compositionally biased region" description="Acidic residues" evidence="1">
    <location>
        <begin position="263"/>
        <end position="273"/>
    </location>
</feature>
<evidence type="ECO:0000313" key="2">
    <source>
        <dbReference type="EMBL" id="KAF3547773.1"/>
    </source>
</evidence>
<evidence type="ECO:0000313" key="3">
    <source>
        <dbReference type="Proteomes" id="UP000266723"/>
    </source>
</evidence>
<gene>
    <name evidence="2" type="ORF">DY000_02005710</name>
</gene>
<evidence type="ECO:0000256" key="1">
    <source>
        <dbReference type="SAM" id="MobiDB-lite"/>
    </source>
</evidence>
<protein>
    <recommendedName>
        <fullName evidence="4">FBD domain-containing protein</fullName>
    </recommendedName>
</protein>
<dbReference type="InterPro" id="IPR032675">
    <property type="entry name" value="LRR_dom_sf"/>
</dbReference>
<dbReference type="EMBL" id="QGKV02000832">
    <property type="protein sequence ID" value="KAF3547773.1"/>
    <property type="molecule type" value="Genomic_DNA"/>
</dbReference>
<organism evidence="2 3">
    <name type="scientific">Brassica cretica</name>
    <name type="common">Mustard</name>
    <dbReference type="NCBI Taxonomy" id="69181"/>
    <lineage>
        <taxon>Eukaryota</taxon>
        <taxon>Viridiplantae</taxon>
        <taxon>Streptophyta</taxon>
        <taxon>Embryophyta</taxon>
        <taxon>Tracheophyta</taxon>
        <taxon>Spermatophyta</taxon>
        <taxon>Magnoliopsida</taxon>
        <taxon>eudicotyledons</taxon>
        <taxon>Gunneridae</taxon>
        <taxon>Pentapetalae</taxon>
        <taxon>rosids</taxon>
        <taxon>malvids</taxon>
        <taxon>Brassicales</taxon>
        <taxon>Brassicaceae</taxon>
        <taxon>Brassiceae</taxon>
        <taxon>Brassica</taxon>
    </lineage>
</organism>
<reference evidence="2 3" key="1">
    <citation type="journal article" date="2020" name="BMC Genomics">
        <title>Intraspecific diversification of the crop wild relative Brassica cretica Lam. using demographic model selection.</title>
        <authorList>
            <person name="Kioukis A."/>
            <person name="Michalopoulou V.A."/>
            <person name="Briers L."/>
            <person name="Pirintsos S."/>
            <person name="Studholme D.J."/>
            <person name="Pavlidis P."/>
            <person name="Sarris P.F."/>
        </authorList>
    </citation>
    <scope>NUCLEOTIDE SEQUENCE [LARGE SCALE GENOMIC DNA]</scope>
    <source>
        <strain evidence="3">cv. PFS-1207/04</strain>
    </source>
</reference>
<accession>A0ABQ7C939</accession>
<dbReference type="Proteomes" id="UP000266723">
    <property type="component" value="Unassembled WGS sequence"/>
</dbReference>
<proteinExistence type="predicted"/>
<name>A0ABQ7C939_BRACR</name>
<sequence length="284" mass="31526">METTVFLQRYKPFASSKDKNITYLVHPLKPQTSIKKALSSPISLSLTSDSLETIPDCIKSLSRLIELDIRACEKLVALPPLPGSLLSIDAGDCESLKRIDPSFQNPNICLNFSHCINLNQEARNLIHASACKDAFLLGEEVLAHFTHGASSGSLTINSTPTLLPSSFRFKAWILLSEGYFLDDTLVDVSVRVRSKQNGLIVGRGSTQLHIPYLPRYEEHLYIFEDSCSLNQASNSQHLAVKVYSVQLVRNKEKTDDGGGDKDESGDEDEDDEGVMVIKMTLRRI</sequence>